<name>A0A0U2A0R2_9CAUD</name>
<keyword evidence="3" id="KW-1185">Reference proteome</keyword>
<keyword evidence="1" id="KW-0812">Transmembrane</keyword>
<sequence length="132" mass="15605">MSKKAIIAYVIILVMLALSISTYYVSSYLYHEKTKSQVTDQLTHHGKLKKDKNVEYVGDYTLKKVIDNKAYFMEKLPTYLPGRTSDKSIDMRYYRTSKFREGVNFKLIRVYTEDNDNNPVHKYRFEAVLNKK</sequence>
<dbReference type="Proteomes" id="UP000207597">
    <property type="component" value="Segment"/>
</dbReference>
<keyword evidence="1" id="KW-1133">Transmembrane helix</keyword>
<protein>
    <submittedName>
        <fullName evidence="2">Putative membrane protein</fullName>
    </submittedName>
</protein>
<evidence type="ECO:0000313" key="3">
    <source>
        <dbReference type="Proteomes" id="UP000207597"/>
    </source>
</evidence>
<evidence type="ECO:0000256" key="1">
    <source>
        <dbReference type="SAM" id="Phobius"/>
    </source>
</evidence>
<dbReference type="KEGG" id="vg:28802321"/>
<feature type="transmembrane region" description="Helical" evidence="1">
    <location>
        <begin position="6"/>
        <end position="25"/>
    </location>
</feature>
<dbReference type="EMBL" id="KP881332">
    <property type="protein sequence ID" value="AKA61359.1"/>
    <property type="molecule type" value="Genomic_DNA"/>
</dbReference>
<proteinExistence type="predicted"/>
<accession>A0A0U2A0R2</accession>
<reference evidence="2 3" key="1">
    <citation type="journal article" date="2016" name="Virus Genes">
        <title>Genomic analysis of Staphylococcus phage Stau2 isolated from medical specimen.</title>
        <authorList>
            <person name="Hsieh S.E."/>
            <person name="Tseng Y.H."/>
            <person name="Lo H.H."/>
            <person name="Chen S.T."/>
            <person name="Wu C.N."/>
        </authorList>
    </citation>
    <scope>NUCLEOTIDE SEQUENCE [LARGE SCALE GENOMIC DNA]</scope>
</reference>
<organism evidence="2 3">
    <name type="scientific">Staphylococcus phage Stau2</name>
    <dbReference type="NCBI Taxonomy" id="1200862"/>
    <lineage>
        <taxon>Viruses</taxon>
        <taxon>Duplodnaviria</taxon>
        <taxon>Heunggongvirae</taxon>
        <taxon>Uroviricota</taxon>
        <taxon>Caudoviricetes</taxon>
        <taxon>Herelleviridae</taxon>
        <taxon>Twortvirinae</taxon>
        <taxon>Silviavirus</taxon>
        <taxon>Silviavirus stau2</taxon>
    </lineage>
</organism>
<dbReference type="RefSeq" id="YP_009275865.1">
    <property type="nucleotide sequence ID" value="NC_030933.1"/>
</dbReference>
<dbReference type="GeneID" id="28802321"/>
<gene>
    <name evidence="2" type="ORF">Stau2_108</name>
</gene>
<evidence type="ECO:0000313" key="2">
    <source>
        <dbReference type="EMBL" id="AKA61359.1"/>
    </source>
</evidence>
<keyword evidence="1" id="KW-0472">Membrane</keyword>